<dbReference type="GO" id="GO:0030244">
    <property type="term" value="P:cellulose biosynthetic process"/>
    <property type="evidence" value="ECO:0000318"/>
    <property type="project" value="GO_Central"/>
</dbReference>
<dbReference type="InParanoid" id="B9STK1"/>
<feature type="transmembrane region" description="Helical" evidence="12">
    <location>
        <begin position="688"/>
        <end position="706"/>
    </location>
</feature>
<dbReference type="Proteomes" id="UP000008311">
    <property type="component" value="Unassembled WGS sequence"/>
</dbReference>
<proteinExistence type="predicted"/>
<feature type="binding site" evidence="10">
    <location>
        <position position="264"/>
    </location>
    <ligand>
        <name>Mn(2+)</name>
        <dbReference type="ChEBI" id="CHEBI:29035"/>
    </ligand>
</feature>
<feature type="compositionally biased region" description="Acidic residues" evidence="11">
    <location>
        <begin position="210"/>
        <end position="219"/>
    </location>
</feature>
<dbReference type="FunFam" id="3.90.550.10:FF:000194">
    <property type="entry name" value="Cellulose synthase-like protein G2 isoform A"/>
    <property type="match status" value="1"/>
</dbReference>
<dbReference type="EC" id="2.4.1.12" evidence="13"/>
<evidence type="ECO:0000256" key="10">
    <source>
        <dbReference type="PIRSR" id="PIRSR605150-3"/>
    </source>
</evidence>
<gene>
    <name evidence="13" type="ORF">RCOM_0492580</name>
</gene>
<evidence type="ECO:0000256" key="9">
    <source>
        <dbReference type="PIRSR" id="PIRSR605150-2"/>
    </source>
</evidence>
<dbReference type="GO" id="GO:0009833">
    <property type="term" value="P:plant-type primary cell wall biogenesis"/>
    <property type="evidence" value="ECO:0000318"/>
    <property type="project" value="GO_Central"/>
</dbReference>
<feature type="transmembrane region" description="Helical" evidence="12">
    <location>
        <begin position="627"/>
        <end position="652"/>
    </location>
</feature>
<evidence type="ECO:0000256" key="4">
    <source>
        <dbReference type="ARBA" id="ARBA00022692"/>
    </source>
</evidence>
<dbReference type="Pfam" id="PF03552">
    <property type="entry name" value="Cellulose_synt"/>
    <property type="match status" value="2"/>
</dbReference>
<organism evidence="13 14">
    <name type="scientific">Ricinus communis</name>
    <name type="common">Castor bean</name>
    <dbReference type="NCBI Taxonomy" id="3988"/>
    <lineage>
        <taxon>Eukaryota</taxon>
        <taxon>Viridiplantae</taxon>
        <taxon>Streptophyta</taxon>
        <taxon>Embryophyta</taxon>
        <taxon>Tracheophyta</taxon>
        <taxon>Spermatophyta</taxon>
        <taxon>Magnoliopsida</taxon>
        <taxon>eudicotyledons</taxon>
        <taxon>Gunneridae</taxon>
        <taxon>Pentapetalae</taxon>
        <taxon>rosids</taxon>
        <taxon>fabids</taxon>
        <taxon>Malpighiales</taxon>
        <taxon>Euphorbiaceae</taxon>
        <taxon>Acalyphoideae</taxon>
        <taxon>Acalypheae</taxon>
        <taxon>Ricinus</taxon>
    </lineage>
</organism>
<feature type="transmembrane region" description="Helical" evidence="12">
    <location>
        <begin position="658"/>
        <end position="676"/>
    </location>
</feature>
<dbReference type="eggNOG" id="ENOG502QQE5">
    <property type="taxonomic scope" value="Eukaryota"/>
</dbReference>
<dbReference type="GO" id="GO:0012505">
    <property type="term" value="C:endomembrane system"/>
    <property type="evidence" value="ECO:0007669"/>
    <property type="project" value="UniProtKB-SubCell"/>
</dbReference>
<feature type="binding site" evidence="9">
    <location>
        <position position="134"/>
    </location>
    <ligand>
        <name>UDP-alpha-D-glucose</name>
        <dbReference type="ChEBI" id="CHEBI:58885"/>
    </ligand>
</feature>
<keyword evidence="2 13" id="KW-0328">Glycosyltransferase</keyword>
<feature type="transmembrane region" description="Helical" evidence="12">
    <location>
        <begin position="21"/>
        <end position="38"/>
    </location>
</feature>
<dbReference type="InterPro" id="IPR029044">
    <property type="entry name" value="Nucleotide-diphossugar_trans"/>
</dbReference>
<evidence type="ECO:0000256" key="8">
    <source>
        <dbReference type="PIRSR" id="PIRSR605150-1"/>
    </source>
</evidence>
<dbReference type="AlphaFoldDB" id="B9STK1"/>
<name>B9STK1_RICCO</name>
<keyword evidence="14" id="KW-1185">Reference proteome</keyword>
<evidence type="ECO:0000256" key="5">
    <source>
        <dbReference type="ARBA" id="ARBA00022989"/>
    </source>
</evidence>
<feature type="active site" evidence="8">
    <location>
        <position position="134"/>
    </location>
</feature>
<reference evidence="14" key="1">
    <citation type="journal article" date="2010" name="Nat. Biotechnol.">
        <title>Draft genome sequence of the oilseed species Ricinus communis.</title>
        <authorList>
            <person name="Chan A.P."/>
            <person name="Crabtree J."/>
            <person name="Zhao Q."/>
            <person name="Lorenzi H."/>
            <person name="Orvis J."/>
            <person name="Puiu D."/>
            <person name="Melake-Berhan A."/>
            <person name="Jones K.M."/>
            <person name="Redman J."/>
            <person name="Chen G."/>
            <person name="Cahoon E.B."/>
            <person name="Gedil M."/>
            <person name="Stanke M."/>
            <person name="Haas B.J."/>
            <person name="Wortman J.R."/>
            <person name="Fraser-Liggett C.M."/>
            <person name="Ravel J."/>
            <person name="Rabinowicz P.D."/>
        </authorList>
    </citation>
    <scope>NUCLEOTIDE SEQUENCE [LARGE SCALE GENOMIC DNA]</scope>
    <source>
        <strain evidence="14">cv. Hale</strain>
    </source>
</reference>
<sequence length="711" mass="80993">MESSNLHICTPQISSAIINRSYAFFHFTALIFLFYYRVSNLLLSKPFYPYLLILVAELVLSFIWLCTRAFLWRPVSRTVFPERLPENKELPAIDVFICTADPKTEPPVEVMNTVLSAMAMDYPPEKLAVYLSDDGGSSLTLKGMREAYMFARSWLPFCKRFGIKKRCPKVYFSSSEDDLLHSHDSVVYEEEKENIKRKYEQFKERVERAEENDESEDESNIGNNDHPPLVEVIHDKSSNDYQTEIPLLVYVSREKRPNLPHHFKAGALNVLLRVSGIITNSPYLLVLDCDMYCNDPTSARQAMCFHLDPKISSSLAFVQFPQKFYNISKSDIYDAQIRTLFVIMWPGVDGLQGPILSGTGFYIKRNALYDNLSFKIHYSNQHNIHDNRYSSGKLLQEAQFLAKSIYEQHTLWGQQIGFLYGSVVEDYFTGMILHCKGWTSVFCNPSIPAFLGSATTKLNDTLIQGTRWYSGLMEVTFSRFCPFIYGVSKMPLLQTLCYGCLALQPAYSFPLWCLATLPQLCLFNGIPTFPKVSSAWFMIFSFIFLASFLKHLEEVLSSGGTVQTWWNEQRIWMIKSVTAYTFGSLDAILKCVGLRKASFIPTTKVADEGRVSLYQKGKFNFQTSTRLLAPIVTLVILNMVSLMVGVARMFIAGDWSNMFGQVLLSLYIVVVNFPVIEGMLLRKDEGSVPFSTSLLSLVLCMTFLYLGSMTL</sequence>
<evidence type="ECO:0000313" key="13">
    <source>
        <dbReference type="EMBL" id="EEF33089.1"/>
    </source>
</evidence>
<feature type="region of interest" description="Disordered" evidence="11">
    <location>
        <begin position="206"/>
        <end position="227"/>
    </location>
</feature>
<comment type="subcellular location">
    <subcellularLocation>
        <location evidence="1">Endomembrane system</location>
        <topology evidence="1">Multi-pass membrane protein</topology>
    </subcellularLocation>
</comment>
<evidence type="ECO:0000256" key="11">
    <source>
        <dbReference type="SAM" id="MobiDB-lite"/>
    </source>
</evidence>
<protein>
    <submittedName>
        <fullName evidence="13">Cellulose synthase, putative</fullName>
        <ecNumber evidence="13">2.4.1.12</ecNumber>
    </submittedName>
</protein>
<feature type="transmembrane region" description="Helical" evidence="12">
    <location>
        <begin position="50"/>
        <end position="71"/>
    </location>
</feature>
<evidence type="ECO:0000256" key="7">
    <source>
        <dbReference type="ARBA" id="ARBA00023316"/>
    </source>
</evidence>
<dbReference type="GO" id="GO:0016760">
    <property type="term" value="F:cellulose synthase (UDP-forming) activity"/>
    <property type="evidence" value="ECO:0007669"/>
    <property type="project" value="UniProtKB-EC"/>
</dbReference>
<keyword evidence="5 12" id="KW-1133">Transmembrane helix</keyword>
<evidence type="ECO:0000256" key="12">
    <source>
        <dbReference type="SAM" id="Phobius"/>
    </source>
</evidence>
<evidence type="ECO:0000256" key="1">
    <source>
        <dbReference type="ARBA" id="ARBA00004127"/>
    </source>
</evidence>
<evidence type="ECO:0000256" key="2">
    <source>
        <dbReference type="ARBA" id="ARBA00022676"/>
    </source>
</evidence>
<evidence type="ECO:0000313" key="14">
    <source>
        <dbReference type="Proteomes" id="UP000008311"/>
    </source>
</evidence>
<feature type="active site" evidence="8">
    <location>
        <position position="426"/>
    </location>
</feature>
<keyword evidence="7" id="KW-0961">Cell wall biogenesis/degradation</keyword>
<accession>B9STK1</accession>
<dbReference type="EMBL" id="EQ974131">
    <property type="protein sequence ID" value="EEF33089.1"/>
    <property type="molecule type" value="Genomic_DNA"/>
</dbReference>
<dbReference type="InterPro" id="IPR005150">
    <property type="entry name" value="Cellulose_synth"/>
</dbReference>
<dbReference type="PANTHER" id="PTHR13301">
    <property type="entry name" value="X-BOX TRANSCRIPTION FACTOR-RELATED"/>
    <property type="match status" value="1"/>
</dbReference>
<evidence type="ECO:0000256" key="3">
    <source>
        <dbReference type="ARBA" id="ARBA00022679"/>
    </source>
</evidence>
<dbReference type="STRING" id="3988.B9STK1"/>
<keyword evidence="4 12" id="KW-0812">Transmembrane</keyword>
<dbReference type="Gene3D" id="3.90.550.10">
    <property type="entry name" value="Spore Coat Polysaccharide Biosynthesis Protein SpsA, Chain A"/>
    <property type="match status" value="2"/>
</dbReference>
<keyword evidence="6 12" id="KW-0472">Membrane</keyword>
<evidence type="ECO:0000256" key="6">
    <source>
        <dbReference type="ARBA" id="ARBA00023136"/>
    </source>
</evidence>
<keyword evidence="3 13" id="KW-0808">Transferase</keyword>
<dbReference type="GO" id="GO:0016759">
    <property type="term" value="F:cellulose synthase activity"/>
    <property type="evidence" value="ECO:0000318"/>
    <property type="project" value="GO_Central"/>
</dbReference>
<dbReference type="GO" id="GO:0005886">
    <property type="term" value="C:plasma membrane"/>
    <property type="evidence" value="ECO:0000318"/>
    <property type="project" value="GO_Central"/>
</dbReference>
<feature type="binding site" evidence="10">
    <location>
        <position position="288"/>
    </location>
    <ligand>
        <name>Mn(2+)</name>
        <dbReference type="ChEBI" id="CHEBI:29035"/>
    </ligand>
</feature>
<dbReference type="SUPFAM" id="SSF53448">
    <property type="entry name" value="Nucleotide-diphospho-sugar transferases"/>
    <property type="match status" value="1"/>
</dbReference>
<feature type="transmembrane region" description="Helical" evidence="12">
    <location>
        <begin position="529"/>
        <end position="549"/>
    </location>
</feature>
<dbReference type="GO" id="GO:0071555">
    <property type="term" value="P:cell wall organization"/>
    <property type="evidence" value="ECO:0007669"/>
    <property type="project" value="UniProtKB-KW"/>
</dbReference>
<feature type="binding site" evidence="9">
    <location>
        <position position="105"/>
    </location>
    <ligand>
        <name>UDP-alpha-D-glucose</name>
        <dbReference type="ChEBI" id="CHEBI:58885"/>
    </ligand>
</feature>